<evidence type="ECO:0000256" key="4">
    <source>
        <dbReference type="ARBA" id="ARBA00022528"/>
    </source>
</evidence>
<keyword evidence="7 11" id="KW-0276">Fatty acid metabolism</keyword>
<dbReference type="GO" id="GO:0016297">
    <property type="term" value="F:fatty acyl-[ACP] hydrolase activity"/>
    <property type="evidence" value="ECO:0007669"/>
    <property type="project" value="InterPro"/>
</dbReference>
<dbReference type="GO" id="GO:0009507">
    <property type="term" value="C:chloroplast"/>
    <property type="evidence" value="ECO:0007669"/>
    <property type="project" value="UniProtKB-SubCell"/>
</dbReference>
<dbReference type="Proteomes" id="UP001438707">
    <property type="component" value="Unassembled WGS sequence"/>
</dbReference>
<keyword evidence="6 11" id="KW-0378">Hydrolase</keyword>
<keyword evidence="5 11" id="KW-0934">Plastid</keyword>
<keyword evidence="8" id="KW-0809">Transit peptide</keyword>
<evidence type="ECO:0000256" key="2">
    <source>
        <dbReference type="ARBA" id="ARBA00006500"/>
    </source>
</evidence>
<organism evidence="14 15">
    <name type="scientific">Apatococcus lobatus</name>
    <dbReference type="NCBI Taxonomy" id="904363"/>
    <lineage>
        <taxon>Eukaryota</taxon>
        <taxon>Viridiplantae</taxon>
        <taxon>Chlorophyta</taxon>
        <taxon>core chlorophytes</taxon>
        <taxon>Trebouxiophyceae</taxon>
        <taxon>Chlorellales</taxon>
        <taxon>Chlorellaceae</taxon>
        <taxon>Apatococcus</taxon>
    </lineage>
</organism>
<dbReference type="CDD" id="cd00586">
    <property type="entry name" value="4HBT"/>
    <property type="match status" value="1"/>
</dbReference>
<comment type="subcellular location">
    <subcellularLocation>
        <location evidence="1 11">Plastid</location>
        <location evidence="1 11">Chloroplast</location>
    </subcellularLocation>
</comment>
<gene>
    <name evidence="14" type="ORF">WJX74_009151</name>
</gene>
<dbReference type="Gene3D" id="3.10.129.10">
    <property type="entry name" value="Hotdog Thioesterase"/>
    <property type="match status" value="1"/>
</dbReference>
<dbReference type="InterPro" id="IPR049427">
    <property type="entry name" value="Acyl-ACP_TE_C"/>
</dbReference>
<evidence type="ECO:0000313" key="15">
    <source>
        <dbReference type="Proteomes" id="UP001438707"/>
    </source>
</evidence>
<reference evidence="14 15" key="1">
    <citation type="journal article" date="2024" name="Nat. Commun.">
        <title>Phylogenomics reveals the evolutionary origins of lichenization in chlorophyte algae.</title>
        <authorList>
            <person name="Puginier C."/>
            <person name="Libourel C."/>
            <person name="Otte J."/>
            <person name="Skaloud P."/>
            <person name="Haon M."/>
            <person name="Grisel S."/>
            <person name="Petersen M."/>
            <person name="Berrin J.G."/>
            <person name="Delaux P.M."/>
            <person name="Dal Grande F."/>
            <person name="Keller J."/>
        </authorList>
    </citation>
    <scope>NUCLEOTIDE SEQUENCE [LARGE SCALE GENOMIC DNA]</scope>
    <source>
        <strain evidence="14 15">SAG 2145</strain>
    </source>
</reference>
<dbReference type="InterPro" id="IPR029069">
    <property type="entry name" value="HotDog_dom_sf"/>
</dbReference>
<evidence type="ECO:0000256" key="5">
    <source>
        <dbReference type="ARBA" id="ARBA00022640"/>
    </source>
</evidence>
<accession>A0AAW1RW43</accession>
<dbReference type="GO" id="GO:0000036">
    <property type="term" value="F:acyl carrier activity"/>
    <property type="evidence" value="ECO:0007669"/>
    <property type="project" value="TreeGrafter"/>
</dbReference>
<keyword evidence="4 11" id="KW-0150">Chloroplast</keyword>
<dbReference type="EMBL" id="JALJOS010000006">
    <property type="protein sequence ID" value="KAK9837991.1"/>
    <property type="molecule type" value="Genomic_DNA"/>
</dbReference>
<protein>
    <recommendedName>
        <fullName evidence="11">Acyl-[acyl-carrier-protein] hydrolase</fullName>
        <ecNumber evidence="11">3.1.2.-</ecNumber>
    </recommendedName>
</protein>
<dbReference type="SUPFAM" id="SSF54637">
    <property type="entry name" value="Thioesterase/thiol ester dehydrase-isomerase"/>
    <property type="match status" value="2"/>
</dbReference>
<evidence type="ECO:0000259" key="12">
    <source>
        <dbReference type="Pfam" id="PF01643"/>
    </source>
</evidence>
<evidence type="ECO:0000256" key="9">
    <source>
        <dbReference type="ARBA" id="ARBA00023098"/>
    </source>
</evidence>
<proteinExistence type="inferred from homology"/>
<dbReference type="PANTHER" id="PTHR31727:SF6">
    <property type="entry name" value="OLEOYL-ACYL CARRIER PROTEIN THIOESTERASE 1, CHLOROPLASTIC"/>
    <property type="match status" value="1"/>
</dbReference>
<keyword evidence="15" id="KW-1185">Reference proteome</keyword>
<evidence type="ECO:0000256" key="8">
    <source>
        <dbReference type="ARBA" id="ARBA00022946"/>
    </source>
</evidence>
<dbReference type="InterPro" id="IPR045023">
    <property type="entry name" value="FATA/B"/>
</dbReference>
<comment type="caution">
    <text evidence="14">The sequence shown here is derived from an EMBL/GenBank/DDBJ whole genome shotgun (WGS) entry which is preliminary data.</text>
</comment>
<dbReference type="Pfam" id="PF20791">
    <property type="entry name" value="Acyl-ACP_TE_C"/>
    <property type="match status" value="1"/>
</dbReference>
<evidence type="ECO:0000259" key="13">
    <source>
        <dbReference type="Pfam" id="PF20791"/>
    </source>
</evidence>
<dbReference type="InterPro" id="IPR002864">
    <property type="entry name" value="Acyl-ACP_thioesterase_NHD"/>
</dbReference>
<evidence type="ECO:0000256" key="10">
    <source>
        <dbReference type="ARBA" id="ARBA00023160"/>
    </source>
</evidence>
<evidence type="ECO:0000256" key="6">
    <source>
        <dbReference type="ARBA" id="ARBA00022801"/>
    </source>
</evidence>
<name>A0AAW1RW43_9CHLO</name>
<evidence type="ECO:0000256" key="3">
    <source>
        <dbReference type="ARBA" id="ARBA00022516"/>
    </source>
</evidence>
<dbReference type="Pfam" id="PF01643">
    <property type="entry name" value="Acyl-ACP_TE"/>
    <property type="match status" value="1"/>
</dbReference>
<feature type="domain" description="Acyl-ACP thioesterase N-terminal hotdog" evidence="12">
    <location>
        <begin position="86"/>
        <end position="218"/>
    </location>
</feature>
<evidence type="ECO:0000256" key="11">
    <source>
        <dbReference type="RuleBase" id="RU363096"/>
    </source>
</evidence>
<evidence type="ECO:0000313" key="14">
    <source>
        <dbReference type="EMBL" id="KAK9837991.1"/>
    </source>
</evidence>
<feature type="domain" description="Acyl-ACP thioesterase-like C-terminal" evidence="13">
    <location>
        <begin position="259"/>
        <end position="353"/>
    </location>
</feature>
<comment type="similarity">
    <text evidence="2 11">Belongs to the acyl-ACP thioesterase family.</text>
</comment>
<evidence type="ECO:0000256" key="7">
    <source>
        <dbReference type="ARBA" id="ARBA00022832"/>
    </source>
</evidence>
<keyword evidence="3 11" id="KW-0444">Lipid biosynthesis</keyword>
<comment type="function">
    <text evidence="11">Plays an essential role in chain termination during de novo fatty acid synthesis.</text>
</comment>
<dbReference type="PANTHER" id="PTHR31727">
    <property type="entry name" value="OLEOYL-ACYL CARRIER PROTEIN THIOESTERASE 1, CHLOROPLASTIC"/>
    <property type="match status" value="1"/>
</dbReference>
<dbReference type="EC" id="3.1.2.-" evidence="11"/>
<sequence>MKGCSLLPSRCTSRADRPAEPFAQPRLHTLSTKSSCHKLPSARTAKCKAATLERQVEAELEAAPEPRITREILPPPASGQLLDQGTAFCEEHRVRAYEVSPDQRATIVTIANLIQEVAGNHGVAIWGRTEGGFAADPIMVEQSLIFVATRIQLQLSEYPRWGDLVSIETWFQAQGRMAAARNWIIRKAKTGQVIGRGTSTWVMVNTKTRRLSKIPEAMRVKLVDLAPKPHRHTFTMDEMRVKVPDVKIPAEFLGPVQVARRSDMDMNGHINNAAYLAWALETVPKDVFDNWQLTAIEIDYKGECTAGDTIDSLGGELHDAEPCAGEGRRFTHLLRKCDEKGCQELTRARTLWQPYGTQTHGNGKA</sequence>
<keyword evidence="10 11" id="KW-0275">Fatty acid biosynthesis</keyword>
<keyword evidence="9 11" id="KW-0443">Lipid metabolism</keyword>
<dbReference type="AlphaFoldDB" id="A0AAW1RW43"/>
<evidence type="ECO:0000256" key="1">
    <source>
        <dbReference type="ARBA" id="ARBA00004229"/>
    </source>
</evidence>